<protein>
    <submittedName>
        <fullName evidence="1">Uncharacterized conserved protein, contains NRDE domain</fullName>
    </submittedName>
</protein>
<accession>A0A1I2VPJ6</accession>
<name>A0A1I2VPJ6_9GAMM</name>
<reference evidence="2" key="1">
    <citation type="submission" date="2016-10" db="EMBL/GenBank/DDBJ databases">
        <authorList>
            <person name="Varghese N."/>
            <person name="Submissions S."/>
        </authorList>
    </citation>
    <scope>NUCLEOTIDE SEQUENCE [LARGE SCALE GENOMIC DNA]</scope>
    <source>
        <strain evidence="2">CGMCC 1.10971</strain>
    </source>
</reference>
<dbReference type="PANTHER" id="PTHR17985">
    <property type="entry name" value="SER/THR-RICH PROTEIN T10 IN DGCR REGION"/>
    <property type="match status" value="1"/>
</dbReference>
<dbReference type="Pfam" id="PF05742">
    <property type="entry name" value="TANGO2"/>
    <property type="match status" value="1"/>
</dbReference>
<dbReference type="Proteomes" id="UP000198623">
    <property type="component" value="Unassembled WGS sequence"/>
</dbReference>
<dbReference type="STRING" id="1045558.SAMN05216175_11851"/>
<organism evidence="1 2">
    <name type="scientific">Neptunomonas qingdaonensis</name>
    <dbReference type="NCBI Taxonomy" id="1045558"/>
    <lineage>
        <taxon>Bacteria</taxon>
        <taxon>Pseudomonadati</taxon>
        <taxon>Pseudomonadota</taxon>
        <taxon>Gammaproteobacteria</taxon>
        <taxon>Oceanospirillales</taxon>
        <taxon>Oceanospirillaceae</taxon>
        <taxon>Neptunomonas</taxon>
    </lineage>
</organism>
<proteinExistence type="predicted"/>
<dbReference type="Gene3D" id="3.60.60.10">
    <property type="entry name" value="Penicillin V Acylase, Chain A"/>
    <property type="match status" value="1"/>
</dbReference>
<dbReference type="EMBL" id="FOOU01000018">
    <property type="protein sequence ID" value="SFG91234.1"/>
    <property type="molecule type" value="Genomic_DNA"/>
</dbReference>
<dbReference type="InterPro" id="IPR008551">
    <property type="entry name" value="TANGO2"/>
</dbReference>
<keyword evidence="2" id="KW-1185">Reference proteome</keyword>
<dbReference type="AlphaFoldDB" id="A0A1I2VPJ6"/>
<gene>
    <name evidence="1" type="ORF">SAMN05216175_11851</name>
</gene>
<dbReference type="PANTHER" id="PTHR17985:SF8">
    <property type="entry name" value="TRANSPORT AND GOLGI ORGANIZATION PROTEIN 2 HOMOLOG"/>
    <property type="match status" value="1"/>
</dbReference>
<dbReference type="RefSeq" id="WP_177201230.1">
    <property type="nucleotide sequence ID" value="NZ_FOOU01000018.1"/>
</dbReference>
<evidence type="ECO:0000313" key="1">
    <source>
        <dbReference type="EMBL" id="SFG91234.1"/>
    </source>
</evidence>
<sequence>MCLITFAYNQHPEYPFIMVANRDEFYARPTLNMDYWKDHNDILAGIDLEQHGTWLGINKAGKFTAVTNFREGGNKDTGLKSRGHLTRHFLTQEISAEAYLEELQTSGSQFGGYNLLLGDDSGLYYGSNKGAESRRLQPGVYALSNAHLDTRWPKVLQAKQHLQALLRSGLSIDTLARVLSSTQAAEDRDLPDTGISYEREKQLSSCFINIEGYGTRATTVLLQDTEGVIQLVEFRFDQSGKSGQQHFTLTTPLIG</sequence>
<evidence type="ECO:0000313" key="2">
    <source>
        <dbReference type="Proteomes" id="UP000198623"/>
    </source>
</evidence>